<gene>
    <name evidence="2" type="ORF">CARN8_160001</name>
</gene>
<organism evidence="2">
    <name type="scientific">mine drainage metagenome</name>
    <dbReference type="NCBI Taxonomy" id="410659"/>
    <lineage>
        <taxon>unclassified sequences</taxon>
        <taxon>metagenomes</taxon>
        <taxon>ecological metagenomes</taxon>
    </lineage>
</organism>
<protein>
    <recommendedName>
        <fullName evidence="1">Polymerase beta nucleotidyltransferase domain-containing protein</fullName>
    </recommendedName>
</protein>
<dbReference type="Gene3D" id="3.30.460.10">
    <property type="entry name" value="Beta Polymerase, domain 2"/>
    <property type="match status" value="1"/>
</dbReference>
<feature type="domain" description="Polymerase beta nucleotidyltransferase" evidence="1">
    <location>
        <begin position="33"/>
        <end position="101"/>
    </location>
</feature>
<dbReference type="InterPro" id="IPR043519">
    <property type="entry name" value="NT_sf"/>
</dbReference>
<accession>A0A3P3ZLX5</accession>
<evidence type="ECO:0000313" key="2">
    <source>
        <dbReference type="EMBL" id="VAY86975.1"/>
    </source>
</evidence>
<name>A0A3P3ZLX5_9ZZZZ</name>
<sequence length="103" mass="11411">MRVGTGFDMRVPGKTIAILTALAKKCFGEDAEVRLFGSRVDDSKRGGDIDIHVIAPNATLRDEMFFLAEAERLLDERVDLRVQRNEALLIDKVAVKNGVVLRG</sequence>
<dbReference type="InterPro" id="IPR041633">
    <property type="entry name" value="Polbeta"/>
</dbReference>
<reference evidence="2" key="1">
    <citation type="submission" date="2018-10" db="EMBL/GenBank/DDBJ databases">
        <authorList>
            <person name="Plewniak F."/>
        </authorList>
    </citation>
    <scope>NUCLEOTIDE SEQUENCE</scope>
</reference>
<dbReference type="SUPFAM" id="SSF81301">
    <property type="entry name" value="Nucleotidyltransferase"/>
    <property type="match status" value="1"/>
</dbReference>
<dbReference type="EMBL" id="UOYP01000068">
    <property type="protein sequence ID" value="VAY86975.1"/>
    <property type="molecule type" value="Genomic_DNA"/>
</dbReference>
<dbReference type="Pfam" id="PF18765">
    <property type="entry name" value="Polbeta"/>
    <property type="match status" value="1"/>
</dbReference>
<evidence type="ECO:0000259" key="1">
    <source>
        <dbReference type="Pfam" id="PF18765"/>
    </source>
</evidence>
<proteinExistence type="predicted"/>
<dbReference type="AlphaFoldDB" id="A0A3P3ZLX5"/>